<feature type="transmembrane region" description="Helical" evidence="1">
    <location>
        <begin position="114"/>
        <end position="132"/>
    </location>
</feature>
<keyword evidence="1" id="KW-0812">Transmembrane</keyword>
<dbReference type="Proteomes" id="UP000434409">
    <property type="component" value="Unassembled WGS sequence"/>
</dbReference>
<gene>
    <name evidence="2" type="ORF">FYJ34_06585</name>
</gene>
<dbReference type="RefSeq" id="WP_154477167.1">
    <property type="nucleotide sequence ID" value="NZ_JAQYBV010000086.1"/>
</dbReference>
<evidence type="ECO:0000313" key="2">
    <source>
        <dbReference type="EMBL" id="MSR93926.1"/>
    </source>
</evidence>
<protein>
    <submittedName>
        <fullName evidence="2">DUF2975 domain-containing protein</fullName>
    </submittedName>
</protein>
<evidence type="ECO:0000313" key="3">
    <source>
        <dbReference type="Proteomes" id="UP000434409"/>
    </source>
</evidence>
<feature type="transmembrane region" description="Helical" evidence="1">
    <location>
        <begin position="46"/>
        <end position="67"/>
    </location>
</feature>
<keyword evidence="1" id="KW-0472">Membrane</keyword>
<name>A0A6N7V230_9FIRM</name>
<dbReference type="InterPro" id="IPR021354">
    <property type="entry name" value="DUF2975"/>
</dbReference>
<keyword evidence="1" id="KW-1133">Transmembrane helix</keyword>
<organism evidence="2 3">
    <name type="scientific">Suipraeoptans intestinalis</name>
    <dbReference type="NCBI Taxonomy" id="2606628"/>
    <lineage>
        <taxon>Bacteria</taxon>
        <taxon>Bacillati</taxon>
        <taxon>Bacillota</taxon>
        <taxon>Clostridia</taxon>
        <taxon>Lachnospirales</taxon>
        <taxon>Lachnospiraceae</taxon>
        <taxon>Suipraeoptans</taxon>
    </lineage>
</organism>
<feature type="transmembrane region" description="Helical" evidence="1">
    <location>
        <begin position="12"/>
        <end position="34"/>
    </location>
</feature>
<dbReference type="AlphaFoldDB" id="A0A6N7V230"/>
<accession>A0A6N7V230</accession>
<proteinExistence type="predicted"/>
<keyword evidence="3" id="KW-1185">Reference proteome</keyword>
<sequence>MDKKLATFTKYLLDFMLISGIGIVATLPFSFRFLGERYIRPIQKEYLLYLIVFGIAGIFGILIVYELRKMIKSVLAEHCFVRANVKSLNAMAAYSMGIFGLFLVKLLWVPTWATAIILLVFFIAAVFSRVLSQVFLQAILYKEETDFTI</sequence>
<dbReference type="EMBL" id="VULY01000018">
    <property type="protein sequence ID" value="MSR93926.1"/>
    <property type="molecule type" value="Genomic_DNA"/>
</dbReference>
<evidence type="ECO:0000256" key="1">
    <source>
        <dbReference type="SAM" id="Phobius"/>
    </source>
</evidence>
<reference evidence="2 3" key="1">
    <citation type="submission" date="2019-08" db="EMBL/GenBank/DDBJ databases">
        <title>In-depth cultivation of the pig gut microbiome towards novel bacterial diversity and tailored functional studies.</title>
        <authorList>
            <person name="Wylensek D."/>
            <person name="Hitch T.C.A."/>
            <person name="Clavel T."/>
        </authorList>
    </citation>
    <scope>NUCLEOTIDE SEQUENCE [LARGE SCALE GENOMIC DNA]</scope>
    <source>
        <strain evidence="2 3">68-1-5</strain>
    </source>
</reference>
<comment type="caution">
    <text evidence="2">The sequence shown here is derived from an EMBL/GenBank/DDBJ whole genome shotgun (WGS) entry which is preliminary data.</text>
</comment>
<dbReference type="Pfam" id="PF11188">
    <property type="entry name" value="DUF2975"/>
    <property type="match status" value="1"/>
</dbReference>